<protein>
    <recommendedName>
        <fullName evidence="7">Small-conductance mechanosensitive channel</fullName>
    </recommendedName>
</protein>
<evidence type="ECO:0000256" key="4">
    <source>
        <dbReference type="ARBA" id="ARBA00022692"/>
    </source>
</evidence>
<dbReference type="GO" id="GO:0008381">
    <property type="term" value="F:mechanosensitive monoatomic ion channel activity"/>
    <property type="evidence" value="ECO:0007669"/>
    <property type="project" value="InterPro"/>
</dbReference>
<dbReference type="Pfam" id="PF00924">
    <property type="entry name" value="MS_channel_2nd"/>
    <property type="match status" value="1"/>
</dbReference>
<evidence type="ECO:0000256" key="7">
    <source>
        <dbReference type="RuleBase" id="RU369025"/>
    </source>
</evidence>
<feature type="domain" description="Mechanosensitive ion channel MscS" evidence="8">
    <location>
        <begin position="88"/>
        <end position="149"/>
    </location>
</feature>
<keyword evidence="7" id="KW-0997">Cell inner membrane</keyword>
<dbReference type="EMBL" id="JAAONZ010000029">
    <property type="protein sequence ID" value="NHO68370.1"/>
    <property type="molecule type" value="Genomic_DNA"/>
</dbReference>
<feature type="domain" description="Mechanosensitive ion channel transmembrane helices 2/3" evidence="9">
    <location>
        <begin position="50"/>
        <end position="87"/>
    </location>
</feature>
<dbReference type="Proteomes" id="UP000787472">
    <property type="component" value="Unassembled WGS sequence"/>
</dbReference>
<comment type="subcellular location">
    <subcellularLocation>
        <location evidence="7">Cell inner membrane</location>
        <topology evidence="7">Multi-pass membrane protein</topology>
    </subcellularLocation>
    <subcellularLocation>
        <location evidence="1">Cell membrane</location>
        <topology evidence="1">Multi-pass membrane protein</topology>
    </subcellularLocation>
</comment>
<feature type="transmembrane region" description="Helical" evidence="7">
    <location>
        <begin position="6"/>
        <end position="22"/>
    </location>
</feature>
<evidence type="ECO:0000256" key="3">
    <source>
        <dbReference type="ARBA" id="ARBA00022475"/>
    </source>
</evidence>
<dbReference type="InterPro" id="IPR045275">
    <property type="entry name" value="MscS_archaea/bacteria_type"/>
</dbReference>
<organism evidence="10 11">
    <name type="scientific">Pseudomaricurvus hydrocarbonicus</name>
    <dbReference type="NCBI Taxonomy" id="1470433"/>
    <lineage>
        <taxon>Bacteria</taxon>
        <taxon>Pseudomonadati</taxon>
        <taxon>Pseudomonadota</taxon>
        <taxon>Gammaproteobacteria</taxon>
        <taxon>Cellvibrionales</taxon>
        <taxon>Cellvibrionaceae</taxon>
        <taxon>Pseudomaricurvus</taxon>
    </lineage>
</organism>
<dbReference type="GO" id="GO:0005886">
    <property type="term" value="C:plasma membrane"/>
    <property type="evidence" value="ECO:0007669"/>
    <property type="project" value="UniProtKB-SubCell"/>
</dbReference>
<proteinExistence type="inferred from homology"/>
<dbReference type="InterPro" id="IPR049142">
    <property type="entry name" value="MS_channel_1st"/>
</dbReference>
<evidence type="ECO:0000313" key="11">
    <source>
        <dbReference type="Proteomes" id="UP000787472"/>
    </source>
</evidence>
<keyword evidence="6 7" id="KW-0472">Membrane</keyword>
<comment type="function">
    <text evidence="7">Mechanosensitive channel that participates in the regulation of osmotic pressure changes within the cell, opening in response to stretch forces in the membrane lipid bilayer, without the need for other proteins. Contributes to normal resistance to hypoosmotic shock. Forms an ion channel of 1.0 nanosiemens conductance with a slight preference for anions.</text>
</comment>
<evidence type="ECO:0000259" key="8">
    <source>
        <dbReference type="Pfam" id="PF00924"/>
    </source>
</evidence>
<keyword evidence="11" id="KW-1185">Reference proteome</keyword>
<evidence type="ECO:0000256" key="6">
    <source>
        <dbReference type="ARBA" id="ARBA00023136"/>
    </source>
</evidence>
<feature type="transmembrane region" description="Helical" evidence="7">
    <location>
        <begin position="43"/>
        <end position="62"/>
    </location>
</feature>
<dbReference type="PANTHER" id="PTHR30221">
    <property type="entry name" value="SMALL-CONDUCTANCE MECHANOSENSITIVE CHANNEL"/>
    <property type="match status" value="1"/>
</dbReference>
<keyword evidence="5 7" id="KW-1133">Transmembrane helix</keyword>
<keyword evidence="7" id="KW-0407">Ion channel</keyword>
<evidence type="ECO:0000256" key="1">
    <source>
        <dbReference type="ARBA" id="ARBA00004651"/>
    </source>
</evidence>
<reference evidence="10" key="1">
    <citation type="submission" date="2020-03" db="EMBL/GenBank/DDBJ databases">
        <authorList>
            <person name="Guo F."/>
        </authorList>
    </citation>
    <scope>NUCLEOTIDE SEQUENCE</scope>
    <source>
        <strain evidence="10">JCM 30134</strain>
    </source>
</reference>
<keyword evidence="4 7" id="KW-0812">Transmembrane</keyword>
<accession>A0A9E5T2E7</accession>
<dbReference type="Gene3D" id="1.10.287.1260">
    <property type="match status" value="1"/>
</dbReference>
<gene>
    <name evidence="10" type="ORF">G8770_22690</name>
</gene>
<dbReference type="InterPro" id="IPR023408">
    <property type="entry name" value="MscS_beta-dom_sf"/>
</dbReference>
<comment type="similarity">
    <text evidence="2 7">Belongs to the MscS (TC 1.A.23) family.</text>
</comment>
<dbReference type="Gene3D" id="2.30.30.60">
    <property type="match status" value="1"/>
</dbReference>
<dbReference type="SUPFAM" id="SSF50182">
    <property type="entry name" value="Sm-like ribonucleoproteins"/>
    <property type="match status" value="1"/>
</dbReference>
<dbReference type="InterPro" id="IPR010920">
    <property type="entry name" value="LSM_dom_sf"/>
</dbReference>
<evidence type="ECO:0000313" key="10">
    <source>
        <dbReference type="EMBL" id="NHO68370.1"/>
    </source>
</evidence>
<evidence type="ECO:0000256" key="5">
    <source>
        <dbReference type="ARBA" id="ARBA00022989"/>
    </source>
</evidence>
<dbReference type="RefSeq" id="WP_167192310.1">
    <property type="nucleotide sequence ID" value="NZ_JAAONZ010000029.1"/>
</dbReference>
<sequence length="169" mass="17802">MTNNIASALFILGLFFLGAMVFDKVLKKIAGRYDASASESFRLISNSQKAVLIFIGCVLALSKLGFDVSALVAGLGLTGFAMGLALKDAISNLVAGIMIVVYKPIQLGDRVELAGVKGAVVDLNLRYITVRAEDVVHLVPNSLLLNSKVSLMEDKPEVGIATDSDTAAS</sequence>
<dbReference type="PANTHER" id="PTHR30221:SF8">
    <property type="entry name" value="SMALL-CONDUCTANCE MECHANOSENSITIVE CHANNEL"/>
    <property type="match status" value="1"/>
</dbReference>
<dbReference type="InterPro" id="IPR006685">
    <property type="entry name" value="MscS_channel_2nd"/>
</dbReference>
<name>A0A9E5T2E7_9GAMM</name>
<comment type="caution">
    <text evidence="7">Lacks conserved residue(s) required for the propagation of feature annotation.</text>
</comment>
<comment type="subunit">
    <text evidence="7">Homoheptamer.</text>
</comment>
<keyword evidence="7" id="KW-0406">Ion transport</keyword>
<evidence type="ECO:0000256" key="2">
    <source>
        <dbReference type="ARBA" id="ARBA00008017"/>
    </source>
</evidence>
<evidence type="ECO:0000259" key="9">
    <source>
        <dbReference type="Pfam" id="PF21088"/>
    </source>
</evidence>
<dbReference type="AlphaFoldDB" id="A0A9E5T2E7"/>
<dbReference type="InterPro" id="IPR011014">
    <property type="entry name" value="MscS_channel_TM-2"/>
</dbReference>
<keyword evidence="3" id="KW-1003">Cell membrane</keyword>
<dbReference type="SUPFAM" id="SSF82861">
    <property type="entry name" value="Mechanosensitive channel protein MscS (YggB), transmembrane region"/>
    <property type="match status" value="1"/>
</dbReference>
<keyword evidence="7" id="KW-0813">Transport</keyword>
<comment type="caution">
    <text evidence="10">The sequence shown here is derived from an EMBL/GenBank/DDBJ whole genome shotgun (WGS) entry which is preliminary data.</text>
</comment>
<dbReference type="Pfam" id="PF21088">
    <property type="entry name" value="MS_channel_1st"/>
    <property type="match status" value="1"/>
</dbReference>